<proteinExistence type="predicted"/>
<dbReference type="Pfam" id="PF00293">
    <property type="entry name" value="NUDIX"/>
    <property type="match status" value="1"/>
</dbReference>
<evidence type="ECO:0000256" key="1">
    <source>
        <dbReference type="ARBA" id="ARBA00022801"/>
    </source>
</evidence>
<dbReference type="SUPFAM" id="SSF55811">
    <property type="entry name" value="Nudix"/>
    <property type="match status" value="1"/>
</dbReference>
<dbReference type="Proteomes" id="UP000204024">
    <property type="component" value="Segment"/>
</dbReference>
<keyword evidence="2" id="KW-0812">Transmembrane</keyword>
<name>U5KAT7_9BBAC</name>
<organism evidence="4 5">
    <name type="scientific">Clostera anastomosis granulovirus A</name>
    <dbReference type="NCBI Taxonomy" id="1986289"/>
    <lineage>
        <taxon>Viruses</taxon>
        <taxon>Viruses incertae sedis</taxon>
        <taxon>Naldaviricetes</taxon>
        <taxon>Lefavirales</taxon>
        <taxon>Baculoviridae</taxon>
        <taxon>Betabaculovirus</taxon>
        <taxon>Betabaculovirus clanastomosis</taxon>
    </lineage>
</organism>
<dbReference type="Gene3D" id="3.90.79.10">
    <property type="entry name" value="Nucleoside Triphosphate Pyrophosphohydrolase"/>
    <property type="match status" value="1"/>
</dbReference>
<dbReference type="RefSeq" id="YP_008720006.1">
    <property type="nucleotide sequence ID" value="NC_022646.1"/>
</dbReference>
<dbReference type="EMBL" id="KC179784">
    <property type="protein sequence ID" value="AGQ20317.1"/>
    <property type="molecule type" value="Genomic_DNA"/>
</dbReference>
<protein>
    <submittedName>
        <fullName evidence="4">BV-e31</fullName>
    </submittedName>
</protein>
<gene>
    <name evidence="4" type="ORF">CalGV059</name>
</gene>
<keyword evidence="2" id="KW-0472">Membrane</keyword>
<dbReference type="PROSITE" id="PS51462">
    <property type="entry name" value="NUDIX"/>
    <property type="match status" value="1"/>
</dbReference>
<dbReference type="CDD" id="cd02883">
    <property type="entry name" value="NUDIX_Hydrolase"/>
    <property type="match status" value="1"/>
</dbReference>
<keyword evidence="2" id="KW-1133">Transmembrane helix</keyword>
<reference evidence="4 5" key="1">
    <citation type="journal article" date="2013" name="Arch. Virol.">
        <title>Comparative analysis of the genomes of Clostera anastomosis (L.) granulovirus and Clostera anachoreta granulovirus.</title>
        <authorList>
            <person name="Liang Z."/>
            <person name="Zhang X."/>
            <person name="Yin X."/>
            <person name="Song X."/>
            <person name="Shao X."/>
            <person name="Wang L."/>
        </authorList>
    </citation>
    <scope>NUCLEOTIDE SEQUENCE [LARGE SCALE GENOMIC DNA]</scope>
    <source>
        <strain evidence="4">CaLGV-Henan</strain>
    </source>
</reference>
<dbReference type="InterPro" id="IPR015797">
    <property type="entry name" value="NUDIX_hydrolase-like_dom_sf"/>
</dbReference>
<keyword evidence="1" id="KW-0378">Hydrolase</keyword>
<evidence type="ECO:0000256" key="2">
    <source>
        <dbReference type="SAM" id="Phobius"/>
    </source>
</evidence>
<dbReference type="InterPro" id="IPR000086">
    <property type="entry name" value="NUDIX_hydrolase_dom"/>
</dbReference>
<evidence type="ECO:0000259" key="3">
    <source>
        <dbReference type="PROSITE" id="PS51462"/>
    </source>
</evidence>
<dbReference type="PROSITE" id="PS00893">
    <property type="entry name" value="NUDIX_BOX"/>
    <property type="match status" value="1"/>
</dbReference>
<accession>U5KAT7</accession>
<keyword evidence="5" id="KW-1185">Reference proteome</keyword>
<dbReference type="KEGG" id="vg:17428760"/>
<dbReference type="InterPro" id="IPR020084">
    <property type="entry name" value="NUDIX_hydrolase_CS"/>
</dbReference>
<evidence type="ECO:0000313" key="5">
    <source>
        <dbReference type="Proteomes" id="UP000204024"/>
    </source>
</evidence>
<dbReference type="GeneID" id="17428760"/>
<feature type="domain" description="Nudix hydrolase" evidence="3">
    <location>
        <begin position="3"/>
        <end position="168"/>
    </location>
</feature>
<feature type="transmembrane region" description="Helical" evidence="2">
    <location>
        <begin position="97"/>
        <end position="114"/>
    </location>
</feature>
<dbReference type="GO" id="GO:0016787">
    <property type="term" value="F:hydrolase activity"/>
    <property type="evidence" value="ECO:0007669"/>
    <property type="project" value="UniProtKB-KW"/>
</dbReference>
<dbReference type="OrthoDB" id="12499at10239"/>
<evidence type="ECO:0000313" key="4">
    <source>
        <dbReference type="EMBL" id="AGQ20317.1"/>
    </source>
</evidence>
<sequence length="221" mass="26772">MVRRGRHAGLLLITEDDSAIILQANKSYSDSVNRNLKYNRHIPFVEKLSIPRGRHDVGERDYETAVREFIEETGLVFDRVCVCSEPFVLEWQDDAKVYRYVMYVAFLIGTLYYLKKRPNSFVVRLKERVVDKNVYEYEVDMLRQRFNSQELVRRAEVMSLKKYVTYMESRQLCTYKYSNYNFFFEYVFHVKALYKSGRLDRWFEMDLQWCVDAEKYRMVCY</sequence>